<evidence type="ECO:0000256" key="3">
    <source>
        <dbReference type="ARBA" id="ARBA00023163"/>
    </source>
</evidence>
<name>A0A1J4NB58_9ACTN</name>
<dbReference type="InterPro" id="IPR001647">
    <property type="entry name" value="HTH_TetR"/>
</dbReference>
<dbReference type="Pfam" id="PF00440">
    <property type="entry name" value="TetR_N"/>
    <property type="match status" value="1"/>
</dbReference>
<dbReference type="InterPro" id="IPR036271">
    <property type="entry name" value="Tet_transcr_reg_TetR-rel_C_sf"/>
</dbReference>
<feature type="DNA-binding region" description="H-T-H motif" evidence="4">
    <location>
        <begin position="38"/>
        <end position="57"/>
    </location>
</feature>
<dbReference type="SUPFAM" id="SSF46689">
    <property type="entry name" value="Homeodomain-like"/>
    <property type="match status" value="1"/>
</dbReference>
<evidence type="ECO:0000313" key="6">
    <source>
        <dbReference type="EMBL" id="OIJ27729.1"/>
    </source>
</evidence>
<keyword evidence="1" id="KW-0805">Transcription regulation</keyword>
<keyword evidence="7" id="KW-1185">Reference proteome</keyword>
<dbReference type="AlphaFoldDB" id="A0A1J4NB58"/>
<sequence>MSWEVPAVTTAKRADARKNIESIMDAATACLARDPDVSVAEIAKAAGVGRVTLYGHFESRSTLVTQVVERAIQQTDEALAAVDLDGDPRTALSNLLEASWRLTQQYGALIVAAEQSMPHEQFQAVHLGLMDRWKPLMERGRRDGSFRDDQPLQWQLTLLQSVLHAASGAVYRGEIKATDAAALIDDTVQSALTPPGKD</sequence>
<protein>
    <submittedName>
        <fullName evidence="6">TetR family transcriptional regulator</fullName>
    </submittedName>
</protein>
<reference evidence="6" key="1">
    <citation type="submission" date="2016-10" db="EMBL/GenBank/DDBJ databases">
        <title>Draft Genome Sequence of Nocardioides luteus Strain BAFB, an Alkane-Degrading Bacterium Isolated from JP-7 Polluted Soil.</title>
        <authorList>
            <person name="Brown L."/>
            <person name="Ruiz O.N."/>
            <person name="Gunasekera T."/>
        </authorList>
    </citation>
    <scope>NUCLEOTIDE SEQUENCE [LARGE SCALE GENOMIC DNA]</scope>
    <source>
        <strain evidence="6">BAFB</strain>
    </source>
</reference>
<organism evidence="6 7">
    <name type="scientific">Nocardioides luteus</name>
    <dbReference type="NCBI Taxonomy" id="1844"/>
    <lineage>
        <taxon>Bacteria</taxon>
        <taxon>Bacillati</taxon>
        <taxon>Actinomycetota</taxon>
        <taxon>Actinomycetes</taxon>
        <taxon>Propionibacteriales</taxon>
        <taxon>Nocardioidaceae</taxon>
        <taxon>Nocardioides</taxon>
    </lineage>
</organism>
<evidence type="ECO:0000256" key="1">
    <source>
        <dbReference type="ARBA" id="ARBA00023015"/>
    </source>
</evidence>
<dbReference type="Proteomes" id="UP000033772">
    <property type="component" value="Unassembled WGS sequence"/>
</dbReference>
<evidence type="ECO:0000256" key="2">
    <source>
        <dbReference type="ARBA" id="ARBA00023125"/>
    </source>
</evidence>
<gene>
    <name evidence="6" type="ORF">UG56_006565</name>
</gene>
<dbReference type="Gene3D" id="1.10.357.10">
    <property type="entry name" value="Tetracycline Repressor, domain 2"/>
    <property type="match status" value="1"/>
</dbReference>
<dbReference type="STRING" id="1844.UG56_006565"/>
<comment type="caution">
    <text evidence="6">The sequence shown here is derived from an EMBL/GenBank/DDBJ whole genome shotgun (WGS) entry which is preliminary data.</text>
</comment>
<dbReference type="EMBL" id="JZDQ02000007">
    <property type="protein sequence ID" value="OIJ27729.1"/>
    <property type="molecule type" value="Genomic_DNA"/>
</dbReference>
<proteinExistence type="predicted"/>
<dbReference type="InterPro" id="IPR009057">
    <property type="entry name" value="Homeodomain-like_sf"/>
</dbReference>
<evidence type="ECO:0000259" key="5">
    <source>
        <dbReference type="PROSITE" id="PS50977"/>
    </source>
</evidence>
<dbReference type="SUPFAM" id="SSF48498">
    <property type="entry name" value="Tetracyclin repressor-like, C-terminal domain"/>
    <property type="match status" value="1"/>
</dbReference>
<dbReference type="GO" id="GO:0000976">
    <property type="term" value="F:transcription cis-regulatory region binding"/>
    <property type="evidence" value="ECO:0007669"/>
    <property type="project" value="TreeGrafter"/>
</dbReference>
<dbReference type="InterPro" id="IPR050109">
    <property type="entry name" value="HTH-type_TetR-like_transc_reg"/>
</dbReference>
<dbReference type="GO" id="GO:0003700">
    <property type="term" value="F:DNA-binding transcription factor activity"/>
    <property type="evidence" value="ECO:0007669"/>
    <property type="project" value="TreeGrafter"/>
</dbReference>
<dbReference type="PANTHER" id="PTHR30055:SF234">
    <property type="entry name" value="HTH-TYPE TRANSCRIPTIONAL REGULATOR BETI"/>
    <property type="match status" value="1"/>
</dbReference>
<feature type="domain" description="HTH tetR-type" evidence="5">
    <location>
        <begin position="17"/>
        <end position="75"/>
    </location>
</feature>
<evidence type="ECO:0000256" key="4">
    <source>
        <dbReference type="PROSITE-ProRule" id="PRU00335"/>
    </source>
</evidence>
<dbReference type="PANTHER" id="PTHR30055">
    <property type="entry name" value="HTH-TYPE TRANSCRIPTIONAL REGULATOR RUTR"/>
    <property type="match status" value="1"/>
</dbReference>
<accession>A0A1J4NB58</accession>
<keyword evidence="3" id="KW-0804">Transcription</keyword>
<evidence type="ECO:0000313" key="7">
    <source>
        <dbReference type="Proteomes" id="UP000033772"/>
    </source>
</evidence>
<keyword evidence="2 4" id="KW-0238">DNA-binding</keyword>
<dbReference type="PROSITE" id="PS50977">
    <property type="entry name" value="HTH_TETR_2"/>
    <property type="match status" value="1"/>
</dbReference>